<keyword evidence="1" id="KW-1133">Transmembrane helix</keyword>
<comment type="caution">
    <text evidence="2">The sequence shown here is derived from an EMBL/GenBank/DDBJ whole genome shotgun (WGS) entry which is preliminary data.</text>
</comment>
<evidence type="ECO:0000256" key="1">
    <source>
        <dbReference type="SAM" id="Phobius"/>
    </source>
</evidence>
<protein>
    <submittedName>
        <fullName evidence="2">Uncharacterized protein</fullName>
    </submittedName>
</protein>
<proteinExistence type="predicted"/>
<evidence type="ECO:0000313" key="2">
    <source>
        <dbReference type="EMBL" id="GFY18067.1"/>
    </source>
</evidence>
<keyword evidence="1" id="KW-0472">Membrane</keyword>
<name>A0A8X6VGT3_TRICX</name>
<dbReference type="AlphaFoldDB" id="A0A8X6VGT3"/>
<keyword evidence="3" id="KW-1185">Reference proteome</keyword>
<dbReference type="EMBL" id="BMAU01021347">
    <property type="protein sequence ID" value="GFY18067.1"/>
    <property type="molecule type" value="Genomic_DNA"/>
</dbReference>
<evidence type="ECO:0000313" key="3">
    <source>
        <dbReference type="Proteomes" id="UP000887159"/>
    </source>
</evidence>
<organism evidence="2 3">
    <name type="scientific">Trichonephila clavipes</name>
    <name type="common">Golden silk orbweaver</name>
    <name type="synonym">Nephila clavipes</name>
    <dbReference type="NCBI Taxonomy" id="2585209"/>
    <lineage>
        <taxon>Eukaryota</taxon>
        <taxon>Metazoa</taxon>
        <taxon>Ecdysozoa</taxon>
        <taxon>Arthropoda</taxon>
        <taxon>Chelicerata</taxon>
        <taxon>Arachnida</taxon>
        <taxon>Araneae</taxon>
        <taxon>Araneomorphae</taxon>
        <taxon>Entelegynae</taxon>
        <taxon>Araneoidea</taxon>
        <taxon>Nephilidae</taxon>
        <taxon>Trichonephila</taxon>
    </lineage>
</organism>
<feature type="transmembrane region" description="Helical" evidence="1">
    <location>
        <begin position="7"/>
        <end position="27"/>
    </location>
</feature>
<accession>A0A8X6VGT3</accession>
<gene>
    <name evidence="2" type="ORF">TNCV_3385581</name>
</gene>
<sequence>MEPNVRLRILILIIIIIRYITCCVGQANLNGTQNHPDETGASESVEGVAEDSLSKYNLKSKDAFTEMLNSYETKNFLKKLLGPQEKVIDIDGDIILGGLMSIHNEDDEQTCGSLICWS</sequence>
<dbReference type="Proteomes" id="UP000887159">
    <property type="component" value="Unassembled WGS sequence"/>
</dbReference>
<reference evidence="2" key="1">
    <citation type="submission" date="2020-08" db="EMBL/GenBank/DDBJ databases">
        <title>Multicomponent nature underlies the extraordinary mechanical properties of spider dragline silk.</title>
        <authorList>
            <person name="Kono N."/>
            <person name="Nakamura H."/>
            <person name="Mori M."/>
            <person name="Yoshida Y."/>
            <person name="Ohtoshi R."/>
            <person name="Malay A.D."/>
            <person name="Moran D.A.P."/>
            <person name="Tomita M."/>
            <person name="Numata K."/>
            <person name="Arakawa K."/>
        </authorList>
    </citation>
    <scope>NUCLEOTIDE SEQUENCE</scope>
</reference>
<keyword evidence="1" id="KW-0812">Transmembrane</keyword>